<dbReference type="AlphaFoldDB" id="A0A381T9N6"/>
<accession>A0A381T9N6</accession>
<evidence type="ECO:0000313" key="1">
    <source>
        <dbReference type="EMBL" id="SVA12288.1"/>
    </source>
</evidence>
<reference evidence="1" key="1">
    <citation type="submission" date="2018-05" db="EMBL/GenBank/DDBJ databases">
        <authorList>
            <person name="Lanie J.A."/>
            <person name="Ng W.-L."/>
            <person name="Kazmierczak K.M."/>
            <person name="Andrzejewski T.M."/>
            <person name="Davidsen T.M."/>
            <person name="Wayne K.J."/>
            <person name="Tettelin H."/>
            <person name="Glass J.I."/>
            <person name="Rusch D."/>
            <person name="Podicherti R."/>
            <person name="Tsui H.-C.T."/>
            <person name="Winkler M.E."/>
        </authorList>
    </citation>
    <scope>NUCLEOTIDE SEQUENCE</scope>
</reference>
<name>A0A381T9N6_9ZZZZ</name>
<gene>
    <name evidence="1" type="ORF">METZ01_LOCUS65142</name>
</gene>
<dbReference type="EMBL" id="UINC01004164">
    <property type="protein sequence ID" value="SVA12288.1"/>
    <property type="molecule type" value="Genomic_DNA"/>
</dbReference>
<sequence length="100" mass="11479">MMRGNVERIEQAGDRVVITSRHIVHDMRADGVLEHGVHDVSPVGEEIRVMAEFRNGRLDLRPNGGRVMVTRYLDGDEMVWRYGPFRNRLRRLSSPPIAAE</sequence>
<proteinExistence type="predicted"/>
<organism evidence="1">
    <name type="scientific">marine metagenome</name>
    <dbReference type="NCBI Taxonomy" id="408172"/>
    <lineage>
        <taxon>unclassified sequences</taxon>
        <taxon>metagenomes</taxon>
        <taxon>ecological metagenomes</taxon>
    </lineage>
</organism>
<protein>
    <submittedName>
        <fullName evidence="1">Uncharacterized protein</fullName>
    </submittedName>
</protein>